<dbReference type="InParanoid" id="A0A059CBR2"/>
<dbReference type="EMBL" id="KK198756">
    <property type="protein sequence ID" value="KCW75807.1"/>
    <property type="molecule type" value="Genomic_DNA"/>
</dbReference>
<accession>A0A059CBR2</accession>
<dbReference type="AlphaFoldDB" id="A0A059CBR2"/>
<proteinExistence type="predicted"/>
<reference evidence="1" key="1">
    <citation type="submission" date="2013-07" db="EMBL/GenBank/DDBJ databases">
        <title>The genome of Eucalyptus grandis.</title>
        <authorList>
            <person name="Schmutz J."/>
            <person name="Hayes R."/>
            <person name="Myburg A."/>
            <person name="Tuskan G."/>
            <person name="Grattapaglia D."/>
            <person name="Rokhsar D.S."/>
        </authorList>
    </citation>
    <scope>NUCLEOTIDE SEQUENCE</scope>
    <source>
        <tissue evidence="1">Leaf extractions</tissue>
    </source>
</reference>
<sequence length="71" mass="8452">MNFTWSKIQTSSERLLKPTSLSPTFIMTAYKVSRHQIFTQIQYPTTVQLRVKIFRQHPKNKMVVHRVSTMK</sequence>
<evidence type="ECO:0000313" key="1">
    <source>
        <dbReference type="EMBL" id="KCW75807.1"/>
    </source>
</evidence>
<gene>
    <name evidence="1" type="ORF">EUGRSUZ_D00195</name>
</gene>
<name>A0A059CBR2_EUCGR</name>
<protein>
    <submittedName>
        <fullName evidence="1">Uncharacterized protein</fullName>
    </submittedName>
</protein>
<dbReference type="Gramene" id="KCW75807">
    <property type="protein sequence ID" value="KCW75807"/>
    <property type="gene ID" value="EUGRSUZ_D00195"/>
</dbReference>
<organism evidence="1">
    <name type="scientific">Eucalyptus grandis</name>
    <name type="common">Flooded gum</name>
    <dbReference type="NCBI Taxonomy" id="71139"/>
    <lineage>
        <taxon>Eukaryota</taxon>
        <taxon>Viridiplantae</taxon>
        <taxon>Streptophyta</taxon>
        <taxon>Embryophyta</taxon>
        <taxon>Tracheophyta</taxon>
        <taxon>Spermatophyta</taxon>
        <taxon>Magnoliopsida</taxon>
        <taxon>eudicotyledons</taxon>
        <taxon>Gunneridae</taxon>
        <taxon>Pentapetalae</taxon>
        <taxon>rosids</taxon>
        <taxon>malvids</taxon>
        <taxon>Myrtales</taxon>
        <taxon>Myrtaceae</taxon>
        <taxon>Myrtoideae</taxon>
        <taxon>Eucalypteae</taxon>
        <taxon>Eucalyptus</taxon>
    </lineage>
</organism>